<dbReference type="InterPro" id="IPR036393">
    <property type="entry name" value="AceGlu_kinase-like_sf"/>
</dbReference>
<dbReference type="CDD" id="cd04910">
    <property type="entry name" value="ACT_AK-Ectoine_1"/>
    <property type="match status" value="1"/>
</dbReference>
<keyword evidence="5 9" id="KW-0418">Kinase</keyword>
<dbReference type="PANTHER" id="PTHR21499:SF3">
    <property type="entry name" value="ASPARTOKINASE"/>
    <property type="match status" value="1"/>
</dbReference>
<accession>A0ABW8YNY8</accession>
<dbReference type="RefSeq" id="WP_408078739.1">
    <property type="nucleotide sequence ID" value="NZ_JBELQC010000002.1"/>
</dbReference>
<evidence type="ECO:0000256" key="7">
    <source>
        <dbReference type="ARBA" id="ARBA00047872"/>
    </source>
</evidence>
<evidence type="ECO:0000256" key="3">
    <source>
        <dbReference type="ARBA" id="ARBA00022679"/>
    </source>
</evidence>
<comment type="similarity">
    <text evidence="1">Belongs to the aspartokinase family.</text>
</comment>
<evidence type="ECO:0000256" key="5">
    <source>
        <dbReference type="ARBA" id="ARBA00022777"/>
    </source>
</evidence>
<evidence type="ECO:0000256" key="6">
    <source>
        <dbReference type="ARBA" id="ARBA00022840"/>
    </source>
</evidence>
<dbReference type="NCBIfam" id="NF006614">
    <property type="entry name" value="PRK09181.1"/>
    <property type="match status" value="1"/>
</dbReference>
<evidence type="ECO:0000256" key="2">
    <source>
        <dbReference type="ARBA" id="ARBA00013059"/>
    </source>
</evidence>
<gene>
    <name evidence="9" type="ORF">ABS767_12280</name>
</gene>
<evidence type="ECO:0000313" key="10">
    <source>
        <dbReference type="Proteomes" id="UP001629244"/>
    </source>
</evidence>
<protein>
    <recommendedName>
        <fullName evidence="2">aspartate kinase</fullName>
        <ecNumber evidence="2">2.7.2.4</ecNumber>
    </recommendedName>
</protein>
<name>A0ABW8YNY8_9SPHN</name>
<dbReference type="InterPro" id="IPR045865">
    <property type="entry name" value="ACT-like_dom_sf"/>
</dbReference>
<dbReference type="EC" id="2.7.2.4" evidence="2"/>
<dbReference type="CDD" id="cd04248">
    <property type="entry name" value="AAK_AK-Ectoine"/>
    <property type="match status" value="1"/>
</dbReference>
<sequence>MSEGAKGTHSVEKIGGTSMAATATLFDNVLIAGRSGPDLYNRIFVVSAYAGMTNLLLENKKTGEPGVYGRFVTDDESNDGWRAAMEAVRSAMHDRNAEMFVRPASLAEADAFVDERLDAVIACLDDLARLRSHGRFCVKEQLVTVRELLAGLGEAHSAHSTALLLRDRDVNARFVDLTLWNEEDPRTLDERVTEAFAQIDLATTLPIVTGYAGCTGGMVRRYARGYTEMTFSRIAVMTGAREAIIHKEFHLSSADPKLVGVDKARKIGRTNYDVADQLANLGMEAIHPGAGRGLRQTDIPLRVRNTFDRQDAGTLVRGDYVSEEPRVEIITGIRQMQALQFFEQDMVGVKGYDAAILEVLTRHGIWIVSKSSNANTITHYLSASAEAVKKVIAELEERYPDAAISAHPVAMVSAIGSDISRPGLVSDALRALDAAEIGVIAIQHQIRNVDVQFIVESPDFEKCVCVLHRALIEDVRDAEGTASGRRAA</sequence>
<evidence type="ECO:0000313" key="9">
    <source>
        <dbReference type="EMBL" id="MFL9841744.1"/>
    </source>
</evidence>
<keyword evidence="3 9" id="KW-0808">Transferase</keyword>
<comment type="caution">
    <text evidence="9">The sequence shown here is derived from an EMBL/GenBank/DDBJ whole genome shotgun (WGS) entry which is preliminary data.</text>
</comment>
<dbReference type="SUPFAM" id="SSF55021">
    <property type="entry name" value="ACT-like"/>
    <property type="match status" value="1"/>
</dbReference>
<keyword evidence="10" id="KW-1185">Reference proteome</keyword>
<dbReference type="PANTHER" id="PTHR21499">
    <property type="entry name" value="ASPARTATE KINASE"/>
    <property type="match status" value="1"/>
</dbReference>
<dbReference type="InterPro" id="IPR041748">
    <property type="entry name" value="AK-Ectoine"/>
</dbReference>
<keyword evidence="6" id="KW-0067">ATP-binding</keyword>
<keyword evidence="4" id="KW-0547">Nucleotide-binding</keyword>
<dbReference type="Gene3D" id="3.30.2130.10">
    <property type="entry name" value="VC0802-like"/>
    <property type="match status" value="1"/>
</dbReference>
<feature type="domain" description="Aspartate/glutamate/uridylate kinase" evidence="8">
    <location>
        <begin position="11"/>
        <end position="305"/>
    </location>
</feature>
<evidence type="ECO:0000256" key="1">
    <source>
        <dbReference type="ARBA" id="ARBA00010122"/>
    </source>
</evidence>
<dbReference type="SUPFAM" id="SSF53633">
    <property type="entry name" value="Carbamate kinase-like"/>
    <property type="match status" value="1"/>
</dbReference>
<dbReference type="EMBL" id="JBELQC010000002">
    <property type="protein sequence ID" value="MFL9841744.1"/>
    <property type="molecule type" value="Genomic_DNA"/>
</dbReference>
<dbReference type="Proteomes" id="UP001629244">
    <property type="component" value="Unassembled WGS sequence"/>
</dbReference>
<evidence type="ECO:0000256" key="4">
    <source>
        <dbReference type="ARBA" id="ARBA00022741"/>
    </source>
</evidence>
<comment type="catalytic activity">
    <reaction evidence="7">
        <text>L-aspartate + ATP = 4-phospho-L-aspartate + ADP</text>
        <dbReference type="Rhea" id="RHEA:23776"/>
        <dbReference type="ChEBI" id="CHEBI:29991"/>
        <dbReference type="ChEBI" id="CHEBI:30616"/>
        <dbReference type="ChEBI" id="CHEBI:57535"/>
        <dbReference type="ChEBI" id="CHEBI:456216"/>
        <dbReference type="EC" id="2.7.2.4"/>
    </reaction>
</comment>
<proteinExistence type="inferred from homology"/>
<dbReference type="Gene3D" id="3.40.1160.10">
    <property type="entry name" value="Acetylglutamate kinase-like"/>
    <property type="match status" value="1"/>
</dbReference>
<dbReference type="InterPro" id="IPR001048">
    <property type="entry name" value="Asp/Glu/Uridylate_kinase"/>
</dbReference>
<dbReference type="GO" id="GO:0004072">
    <property type="term" value="F:aspartate kinase activity"/>
    <property type="evidence" value="ECO:0007669"/>
    <property type="project" value="UniProtKB-EC"/>
</dbReference>
<organism evidence="9 10">
    <name type="scientific">Sphingomonas plantiphila</name>
    <dbReference type="NCBI Taxonomy" id="3163295"/>
    <lineage>
        <taxon>Bacteria</taxon>
        <taxon>Pseudomonadati</taxon>
        <taxon>Pseudomonadota</taxon>
        <taxon>Alphaproteobacteria</taxon>
        <taxon>Sphingomonadales</taxon>
        <taxon>Sphingomonadaceae</taxon>
        <taxon>Sphingomonas</taxon>
    </lineage>
</organism>
<reference evidence="9 10" key="1">
    <citation type="submission" date="2024-06" db="EMBL/GenBank/DDBJ databases">
        <authorList>
            <person name="Kaempfer P."/>
            <person name="Viver T."/>
        </authorList>
    </citation>
    <scope>NUCLEOTIDE SEQUENCE [LARGE SCALE GENOMIC DNA]</scope>
    <source>
        <strain evidence="9 10">ST-64</strain>
    </source>
</reference>
<evidence type="ECO:0000259" key="8">
    <source>
        <dbReference type="Pfam" id="PF00696"/>
    </source>
</evidence>
<dbReference type="Pfam" id="PF00696">
    <property type="entry name" value="AA_kinase"/>
    <property type="match status" value="1"/>
</dbReference>